<sequence length="196" mass="22131">MGSDEHQLHIMLFPFMAAGHTIPTLDMVKLFSSHGNVKVTLVITPSNASMVAQQLNNQENVTSKQIEFPDPDSGLPPGCVSVDKLKGAPELFPKFLKALELMQNPFEKILQEFSPDCLVAEMFYPWATNVFHGVCLFALSGSEFMRRDKPFKKVSSDTEHFVLPNLLHKTKQMNSRKWHGRPLKRVDHLTMIPVLS</sequence>
<comment type="similarity">
    <text evidence="1">Belongs to the UDP-glycosyltransferase family.</text>
</comment>
<gene>
    <name evidence="3" type="ORF">LIER_02567</name>
</gene>
<dbReference type="Proteomes" id="UP001454036">
    <property type="component" value="Unassembled WGS sequence"/>
</dbReference>
<dbReference type="PANTHER" id="PTHR48047">
    <property type="entry name" value="GLYCOSYLTRANSFERASE"/>
    <property type="match status" value="1"/>
</dbReference>
<dbReference type="PANTHER" id="PTHR48047:SF45">
    <property type="entry name" value="SCOPOLETIN GLUCOSYLTRANSFERASE-LIKE"/>
    <property type="match status" value="1"/>
</dbReference>
<dbReference type="AlphaFoldDB" id="A0AAV3NPZ0"/>
<proteinExistence type="inferred from homology"/>
<comment type="caution">
    <text evidence="3">The sequence shown here is derived from an EMBL/GenBank/DDBJ whole genome shotgun (WGS) entry which is preliminary data.</text>
</comment>
<evidence type="ECO:0000313" key="4">
    <source>
        <dbReference type="Proteomes" id="UP001454036"/>
    </source>
</evidence>
<evidence type="ECO:0000313" key="3">
    <source>
        <dbReference type="EMBL" id="GAA0141420.1"/>
    </source>
</evidence>
<dbReference type="SUPFAM" id="SSF53756">
    <property type="entry name" value="UDP-Glycosyltransferase/glycogen phosphorylase"/>
    <property type="match status" value="1"/>
</dbReference>
<name>A0AAV3NPZ0_LITER</name>
<protein>
    <submittedName>
        <fullName evidence="3">Glycosyltransferase</fullName>
    </submittedName>
</protein>
<dbReference type="EMBL" id="BAABME010000283">
    <property type="protein sequence ID" value="GAA0141420.1"/>
    <property type="molecule type" value="Genomic_DNA"/>
</dbReference>
<organism evidence="3 4">
    <name type="scientific">Lithospermum erythrorhizon</name>
    <name type="common">Purple gromwell</name>
    <name type="synonym">Lithospermum officinale var. erythrorhizon</name>
    <dbReference type="NCBI Taxonomy" id="34254"/>
    <lineage>
        <taxon>Eukaryota</taxon>
        <taxon>Viridiplantae</taxon>
        <taxon>Streptophyta</taxon>
        <taxon>Embryophyta</taxon>
        <taxon>Tracheophyta</taxon>
        <taxon>Spermatophyta</taxon>
        <taxon>Magnoliopsida</taxon>
        <taxon>eudicotyledons</taxon>
        <taxon>Gunneridae</taxon>
        <taxon>Pentapetalae</taxon>
        <taxon>asterids</taxon>
        <taxon>lamiids</taxon>
        <taxon>Boraginales</taxon>
        <taxon>Boraginaceae</taxon>
        <taxon>Boraginoideae</taxon>
        <taxon>Lithospermeae</taxon>
        <taxon>Lithospermum</taxon>
    </lineage>
</organism>
<accession>A0AAV3NPZ0</accession>
<keyword evidence="2" id="KW-0328">Glycosyltransferase</keyword>
<keyword evidence="4" id="KW-1185">Reference proteome</keyword>
<evidence type="ECO:0000256" key="2">
    <source>
        <dbReference type="ARBA" id="ARBA00022676"/>
    </source>
</evidence>
<reference evidence="3 4" key="1">
    <citation type="submission" date="2024-01" db="EMBL/GenBank/DDBJ databases">
        <title>The complete chloroplast genome sequence of Lithospermum erythrorhizon: insights into the phylogenetic relationship among Boraginaceae species and the maternal lineages of purple gromwells.</title>
        <authorList>
            <person name="Okada T."/>
            <person name="Watanabe K."/>
        </authorList>
    </citation>
    <scope>NUCLEOTIDE SEQUENCE [LARGE SCALE GENOMIC DNA]</scope>
</reference>
<dbReference type="Gene3D" id="3.40.50.2000">
    <property type="entry name" value="Glycogen Phosphorylase B"/>
    <property type="match status" value="1"/>
</dbReference>
<dbReference type="GO" id="GO:0035251">
    <property type="term" value="F:UDP-glucosyltransferase activity"/>
    <property type="evidence" value="ECO:0007669"/>
    <property type="project" value="TreeGrafter"/>
</dbReference>
<evidence type="ECO:0000256" key="1">
    <source>
        <dbReference type="ARBA" id="ARBA00009995"/>
    </source>
</evidence>
<keyword evidence="2" id="KW-0808">Transferase</keyword>